<organism evidence="2 3">
    <name type="scientific">Phytophthora fragariae</name>
    <dbReference type="NCBI Taxonomy" id="53985"/>
    <lineage>
        <taxon>Eukaryota</taxon>
        <taxon>Sar</taxon>
        <taxon>Stramenopiles</taxon>
        <taxon>Oomycota</taxon>
        <taxon>Peronosporomycetes</taxon>
        <taxon>Peronosporales</taxon>
        <taxon>Peronosporaceae</taxon>
        <taxon>Phytophthora</taxon>
    </lineage>
</organism>
<gene>
    <name evidence="2" type="ORF">PF002_g32867</name>
</gene>
<protein>
    <recommendedName>
        <fullName evidence="1">Reverse transcriptase Ty1/copia-type domain-containing protein</fullName>
    </recommendedName>
</protein>
<evidence type="ECO:0000259" key="1">
    <source>
        <dbReference type="Pfam" id="PF07727"/>
    </source>
</evidence>
<sequence>MKIGFRSCGIDQCVYVKGAKDTFVYVFLYVDDMIIAAKAMEEINEVKMVLKSALKMKELGETKSILGMEIDHDRMAGTLMIKQSRYIDDVTNRFNQQDAKAVVIPERR</sequence>
<comment type="caution">
    <text evidence="2">The sequence shown here is derived from an EMBL/GenBank/DDBJ whole genome shotgun (WGS) entry which is preliminary data.</text>
</comment>
<reference evidence="2 3" key="1">
    <citation type="submission" date="2018-08" db="EMBL/GenBank/DDBJ databases">
        <title>Genomic investigation of the strawberry pathogen Phytophthora fragariae indicates pathogenicity is determined by transcriptional variation in three key races.</title>
        <authorList>
            <person name="Adams T.M."/>
            <person name="Armitage A.D."/>
            <person name="Sobczyk M.K."/>
            <person name="Bates H.J."/>
            <person name="Dunwell J.M."/>
            <person name="Nellist C.F."/>
            <person name="Harrison R.J."/>
        </authorList>
    </citation>
    <scope>NUCLEOTIDE SEQUENCE [LARGE SCALE GENOMIC DNA]</scope>
    <source>
        <strain evidence="2 3">BC-1</strain>
    </source>
</reference>
<dbReference type="AlphaFoldDB" id="A0A6A3V3E8"/>
<name>A0A6A3V3E8_9STRA</name>
<dbReference type="EMBL" id="QXGD01008322">
    <property type="protein sequence ID" value="KAE9159402.1"/>
    <property type="molecule type" value="Genomic_DNA"/>
</dbReference>
<dbReference type="Proteomes" id="UP000440367">
    <property type="component" value="Unassembled WGS sequence"/>
</dbReference>
<proteinExistence type="predicted"/>
<dbReference type="InterPro" id="IPR013103">
    <property type="entry name" value="RVT_2"/>
</dbReference>
<feature type="domain" description="Reverse transcriptase Ty1/copia-type" evidence="1">
    <location>
        <begin position="1"/>
        <end position="105"/>
    </location>
</feature>
<accession>A0A6A3V3E8</accession>
<dbReference type="Pfam" id="PF07727">
    <property type="entry name" value="RVT_2"/>
    <property type="match status" value="1"/>
</dbReference>
<evidence type="ECO:0000313" key="3">
    <source>
        <dbReference type="Proteomes" id="UP000440367"/>
    </source>
</evidence>
<evidence type="ECO:0000313" key="2">
    <source>
        <dbReference type="EMBL" id="KAE9159402.1"/>
    </source>
</evidence>